<feature type="transmembrane region" description="Helical" evidence="1">
    <location>
        <begin position="150"/>
        <end position="172"/>
    </location>
</feature>
<sequence length="179" mass="19001">MKSFTFNQRTLAIAVGALALVYTFFATQISEFTAVEVPVQPSTLPKGLGAVLLLLAAVLFFQRGEPKSVAQAAVPAVVKARAAATEAVAAEDEGPRLGRTGNQAYEIGLFVASMCLYAFAFERLGFIIATAAYVFLVAWYLGYKRHLVNAIVSIAVPLILYLSITTGLGVALPTGVLPF</sequence>
<protein>
    <submittedName>
        <fullName evidence="3">Putative tricarboxylic transport membrane protein</fullName>
    </submittedName>
</protein>
<dbReference type="RefSeq" id="WP_064440055.1">
    <property type="nucleotide sequence ID" value="NZ_BDDI01000006.1"/>
</dbReference>
<comment type="caution">
    <text evidence="3">The sequence shown here is derived from an EMBL/GenBank/DDBJ whole genome shotgun (WGS) entry which is preliminary data.</text>
</comment>
<organism evidence="3 4">
    <name type="scientific">Hoyosella altamirensis</name>
    <dbReference type="NCBI Taxonomy" id="616997"/>
    <lineage>
        <taxon>Bacteria</taxon>
        <taxon>Bacillati</taxon>
        <taxon>Actinomycetota</taxon>
        <taxon>Actinomycetes</taxon>
        <taxon>Mycobacteriales</taxon>
        <taxon>Hoyosellaceae</taxon>
        <taxon>Hoyosella</taxon>
    </lineage>
</organism>
<feature type="transmembrane region" description="Helical" evidence="1">
    <location>
        <begin position="42"/>
        <end position="61"/>
    </location>
</feature>
<evidence type="ECO:0000259" key="2">
    <source>
        <dbReference type="Pfam" id="PF07331"/>
    </source>
</evidence>
<dbReference type="Pfam" id="PF07331">
    <property type="entry name" value="TctB"/>
    <property type="match status" value="1"/>
</dbReference>
<dbReference type="EMBL" id="JACHWS010000002">
    <property type="protein sequence ID" value="MBB3038217.1"/>
    <property type="molecule type" value="Genomic_DNA"/>
</dbReference>
<dbReference type="OrthoDB" id="2426743at2"/>
<feature type="transmembrane region" description="Helical" evidence="1">
    <location>
        <begin position="104"/>
        <end position="120"/>
    </location>
</feature>
<feature type="transmembrane region" description="Helical" evidence="1">
    <location>
        <begin position="126"/>
        <end position="143"/>
    </location>
</feature>
<dbReference type="Proteomes" id="UP000567922">
    <property type="component" value="Unassembled WGS sequence"/>
</dbReference>
<dbReference type="InterPro" id="IPR009936">
    <property type="entry name" value="DUF1468"/>
</dbReference>
<name>A0A839RPA9_9ACTN</name>
<evidence type="ECO:0000256" key="1">
    <source>
        <dbReference type="SAM" id="Phobius"/>
    </source>
</evidence>
<evidence type="ECO:0000313" key="3">
    <source>
        <dbReference type="EMBL" id="MBB3038217.1"/>
    </source>
</evidence>
<dbReference type="AlphaFoldDB" id="A0A839RPA9"/>
<keyword evidence="1" id="KW-1133">Transmembrane helix</keyword>
<reference evidence="3 4" key="1">
    <citation type="submission" date="2020-08" db="EMBL/GenBank/DDBJ databases">
        <title>Sequencing the genomes of 1000 actinobacteria strains.</title>
        <authorList>
            <person name="Klenk H.-P."/>
        </authorList>
    </citation>
    <scope>NUCLEOTIDE SEQUENCE [LARGE SCALE GENOMIC DNA]</scope>
    <source>
        <strain evidence="3 4">DSM 45258</strain>
    </source>
</reference>
<keyword evidence="1" id="KW-0812">Transmembrane</keyword>
<proteinExistence type="predicted"/>
<keyword evidence="4" id="KW-1185">Reference proteome</keyword>
<gene>
    <name evidence="3" type="ORF">FHU29_002666</name>
</gene>
<keyword evidence="1" id="KW-0472">Membrane</keyword>
<evidence type="ECO:0000313" key="4">
    <source>
        <dbReference type="Proteomes" id="UP000567922"/>
    </source>
</evidence>
<accession>A0A839RPA9</accession>
<feature type="domain" description="DUF1468" evidence="2">
    <location>
        <begin position="13"/>
        <end position="173"/>
    </location>
</feature>